<dbReference type="Proteomes" id="UP001302745">
    <property type="component" value="Unassembled WGS sequence"/>
</dbReference>
<protein>
    <submittedName>
        <fullName evidence="1">Uncharacterized protein</fullName>
    </submittedName>
</protein>
<dbReference type="AlphaFoldDB" id="A0AAN6VQF8"/>
<gene>
    <name evidence="1" type="ORF">C8A00DRAFT_32168</name>
</gene>
<sequence>MAELYGLRKSIDRLFGRFYYGGPKAPKVLAAKVRCWEQLQTVIFAPASAYWAGDLGAGLGAWLEELKHGYANQPQWAQAITADFNLGVLHEHRARAAIVLLRIEDGVSVVRDAQAVADIFTGYIVDLGWGIDRVPKAEWEEFLERAVPVVQKAGELDRLFRLSRCDYRLASNVEQATTGKTASPPAGLAHYGLFKCGDPGVYTYDVTPIEVVPVKRACDWRY</sequence>
<comment type="caution">
    <text evidence="1">The sequence shown here is derived from an EMBL/GenBank/DDBJ whole genome shotgun (WGS) entry which is preliminary data.</text>
</comment>
<evidence type="ECO:0000313" key="1">
    <source>
        <dbReference type="EMBL" id="KAK4154991.1"/>
    </source>
</evidence>
<evidence type="ECO:0000313" key="2">
    <source>
        <dbReference type="Proteomes" id="UP001302745"/>
    </source>
</evidence>
<proteinExistence type="predicted"/>
<reference evidence="1" key="1">
    <citation type="journal article" date="2023" name="Mol. Phylogenet. Evol.">
        <title>Genome-scale phylogeny and comparative genomics of the fungal order Sordariales.</title>
        <authorList>
            <person name="Hensen N."/>
            <person name="Bonometti L."/>
            <person name="Westerberg I."/>
            <person name="Brannstrom I.O."/>
            <person name="Guillou S."/>
            <person name="Cros-Aarteil S."/>
            <person name="Calhoun S."/>
            <person name="Haridas S."/>
            <person name="Kuo A."/>
            <person name="Mondo S."/>
            <person name="Pangilinan J."/>
            <person name="Riley R."/>
            <person name="LaButti K."/>
            <person name="Andreopoulos B."/>
            <person name="Lipzen A."/>
            <person name="Chen C."/>
            <person name="Yan M."/>
            <person name="Daum C."/>
            <person name="Ng V."/>
            <person name="Clum A."/>
            <person name="Steindorff A."/>
            <person name="Ohm R.A."/>
            <person name="Martin F."/>
            <person name="Silar P."/>
            <person name="Natvig D.O."/>
            <person name="Lalanne C."/>
            <person name="Gautier V."/>
            <person name="Ament-Velasquez S.L."/>
            <person name="Kruys A."/>
            <person name="Hutchinson M.I."/>
            <person name="Powell A.J."/>
            <person name="Barry K."/>
            <person name="Miller A.N."/>
            <person name="Grigoriev I.V."/>
            <person name="Debuchy R."/>
            <person name="Gladieux P."/>
            <person name="Hiltunen Thoren M."/>
            <person name="Johannesson H."/>
        </authorList>
    </citation>
    <scope>NUCLEOTIDE SEQUENCE</scope>
    <source>
        <strain evidence="1">CBS 538.74</strain>
    </source>
</reference>
<accession>A0AAN6VQF8</accession>
<organism evidence="1 2">
    <name type="scientific">Chaetomidium leptoderma</name>
    <dbReference type="NCBI Taxonomy" id="669021"/>
    <lineage>
        <taxon>Eukaryota</taxon>
        <taxon>Fungi</taxon>
        <taxon>Dikarya</taxon>
        <taxon>Ascomycota</taxon>
        <taxon>Pezizomycotina</taxon>
        <taxon>Sordariomycetes</taxon>
        <taxon>Sordariomycetidae</taxon>
        <taxon>Sordariales</taxon>
        <taxon>Chaetomiaceae</taxon>
        <taxon>Chaetomidium</taxon>
    </lineage>
</organism>
<keyword evidence="2" id="KW-1185">Reference proteome</keyword>
<dbReference type="EMBL" id="MU856897">
    <property type="protein sequence ID" value="KAK4154991.1"/>
    <property type="molecule type" value="Genomic_DNA"/>
</dbReference>
<reference evidence="1" key="2">
    <citation type="submission" date="2023-05" db="EMBL/GenBank/DDBJ databases">
        <authorList>
            <consortium name="Lawrence Berkeley National Laboratory"/>
            <person name="Steindorff A."/>
            <person name="Hensen N."/>
            <person name="Bonometti L."/>
            <person name="Westerberg I."/>
            <person name="Brannstrom I.O."/>
            <person name="Guillou S."/>
            <person name="Cros-Aarteil S."/>
            <person name="Calhoun S."/>
            <person name="Haridas S."/>
            <person name="Kuo A."/>
            <person name="Mondo S."/>
            <person name="Pangilinan J."/>
            <person name="Riley R."/>
            <person name="Labutti K."/>
            <person name="Andreopoulos B."/>
            <person name="Lipzen A."/>
            <person name="Chen C."/>
            <person name="Yanf M."/>
            <person name="Daum C."/>
            <person name="Ng V."/>
            <person name="Clum A."/>
            <person name="Ohm R."/>
            <person name="Martin F."/>
            <person name="Silar P."/>
            <person name="Natvig D."/>
            <person name="Lalanne C."/>
            <person name="Gautier V."/>
            <person name="Ament-Velasquez S.L."/>
            <person name="Kruys A."/>
            <person name="Hutchinson M.I."/>
            <person name="Powell A.J."/>
            <person name="Barry K."/>
            <person name="Miller A.N."/>
            <person name="Grigoriev I.V."/>
            <person name="Debuchy R."/>
            <person name="Gladieux P."/>
            <person name="Thoren M.H."/>
            <person name="Johannesson H."/>
        </authorList>
    </citation>
    <scope>NUCLEOTIDE SEQUENCE</scope>
    <source>
        <strain evidence="1">CBS 538.74</strain>
    </source>
</reference>
<name>A0AAN6VQF8_9PEZI</name>